<protein>
    <recommendedName>
        <fullName evidence="7">Beta-xylanase</fullName>
        <ecNumber evidence="7">3.2.1.8</ecNumber>
    </recommendedName>
</protein>
<evidence type="ECO:0000256" key="10">
    <source>
        <dbReference type="SAM" id="SignalP"/>
    </source>
</evidence>
<evidence type="ECO:0000313" key="12">
    <source>
        <dbReference type="EMBL" id="MVT25541.1"/>
    </source>
</evidence>
<feature type="transmembrane region" description="Helical" evidence="9">
    <location>
        <begin position="1346"/>
        <end position="1371"/>
    </location>
</feature>
<evidence type="ECO:0000259" key="11">
    <source>
        <dbReference type="PROSITE" id="PS51760"/>
    </source>
</evidence>
<dbReference type="InterPro" id="IPR003305">
    <property type="entry name" value="CenC_carb-bd"/>
</dbReference>
<name>A0A7K1UHH1_9MICC</name>
<dbReference type="Proteomes" id="UP000460157">
    <property type="component" value="Unassembled WGS sequence"/>
</dbReference>
<feature type="domain" description="GH10" evidence="11">
    <location>
        <begin position="528"/>
        <end position="871"/>
    </location>
</feature>
<dbReference type="EC" id="3.2.1.8" evidence="7"/>
<dbReference type="SUPFAM" id="SSF51445">
    <property type="entry name" value="(Trans)glycosidases"/>
    <property type="match status" value="1"/>
</dbReference>
<dbReference type="EMBL" id="WRPM01000027">
    <property type="protein sequence ID" value="MVT25541.1"/>
    <property type="molecule type" value="Genomic_DNA"/>
</dbReference>
<dbReference type="PANTHER" id="PTHR31490">
    <property type="entry name" value="GLYCOSYL HYDROLASE"/>
    <property type="match status" value="1"/>
</dbReference>
<comment type="catalytic activity">
    <reaction evidence="7">
        <text>Endohydrolysis of (1-&gt;4)-beta-D-xylosidic linkages in xylans.</text>
        <dbReference type="EC" id="3.2.1.8"/>
    </reaction>
</comment>
<gene>
    <name evidence="12" type="ORF">GNZ21_04050</name>
</gene>
<feature type="chain" id="PRO_5029577282" description="Beta-xylanase" evidence="10">
    <location>
        <begin position="28"/>
        <end position="1381"/>
    </location>
</feature>
<dbReference type="GO" id="GO:0031176">
    <property type="term" value="F:endo-1,4-beta-xylanase activity"/>
    <property type="evidence" value="ECO:0007669"/>
    <property type="project" value="UniProtKB-EC"/>
</dbReference>
<reference evidence="12 13" key="1">
    <citation type="submission" date="2019-12" db="EMBL/GenBank/DDBJ databases">
        <title>Nesterenkonia muleiensis sp. nov., a novel actinobacterium isolated from sap of Populus euphratica.</title>
        <authorList>
            <person name="Wang R."/>
        </authorList>
    </citation>
    <scope>NUCLEOTIDE SEQUENCE [LARGE SCALE GENOMIC DNA]</scope>
    <source>
        <strain evidence="12 13">F10</strain>
    </source>
</reference>
<evidence type="ECO:0000313" key="13">
    <source>
        <dbReference type="Proteomes" id="UP000460157"/>
    </source>
</evidence>
<dbReference type="Pfam" id="PF00331">
    <property type="entry name" value="Glyco_hydro_10"/>
    <property type="match status" value="1"/>
</dbReference>
<keyword evidence="10" id="KW-0732">Signal</keyword>
<dbReference type="PANTHER" id="PTHR31490:SF90">
    <property type="entry name" value="ENDO-1,4-BETA-XYLANASE A"/>
    <property type="match status" value="1"/>
</dbReference>
<keyword evidence="5 7" id="KW-0326">Glycosidase</keyword>
<keyword evidence="9" id="KW-0472">Membrane</keyword>
<dbReference type="SUPFAM" id="SSF49344">
    <property type="entry name" value="CBD9-like"/>
    <property type="match status" value="1"/>
</dbReference>
<dbReference type="Pfam" id="PF02018">
    <property type="entry name" value="CBM_4_9"/>
    <property type="match status" value="2"/>
</dbReference>
<evidence type="ECO:0000256" key="8">
    <source>
        <dbReference type="SAM" id="MobiDB-lite"/>
    </source>
</evidence>
<dbReference type="RefSeq" id="WP_157321569.1">
    <property type="nucleotide sequence ID" value="NZ_BMFX01000015.1"/>
</dbReference>
<evidence type="ECO:0000256" key="4">
    <source>
        <dbReference type="ARBA" id="ARBA00023277"/>
    </source>
</evidence>
<dbReference type="SUPFAM" id="SSF49785">
    <property type="entry name" value="Galactose-binding domain-like"/>
    <property type="match status" value="2"/>
</dbReference>
<evidence type="ECO:0000256" key="9">
    <source>
        <dbReference type="SAM" id="Phobius"/>
    </source>
</evidence>
<dbReference type="PRINTS" id="PR00134">
    <property type="entry name" value="GLHYDRLASE10"/>
</dbReference>
<dbReference type="InterPro" id="IPR017853">
    <property type="entry name" value="GH"/>
</dbReference>
<dbReference type="PROSITE" id="PS51318">
    <property type="entry name" value="TAT"/>
    <property type="match status" value="1"/>
</dbReference>
<dbReference type="GO" id="GO:0030246">
    <property type="term" value="F:carbohydrate binding"/>
    <property type="evidence" value="ECO:0007669"/>
    <property type="project" value="InterPro"/>
</dbReference>
<keyword evidence="2" id="KW-0677">Repeat</keyword>
<dbReference type="InterPro" id="IPR008979">
    <property type="entry name" value="Galactose-bd-like_sf"/>
</dbReference>
<keyword evidence="9" id="KW-1133">Transmembrane helix</keyword>
<keyword evidence="3 7" id="KW-0378">Hydrolase</keyword>
<sequence>MRTRRTFALATAAALAVSALGGAPAAADETAETTLLSTEFSSGELQGWWDNGGAERISFPELDGETVLAVDRAADYHGIQSPHGLLAEHGAGPGDTVVYTAQIRLDEEVEEPVEARWVAHDGGAGHNYQHGQATQVEAAEWTEVTSRFEITEDTDLGAFRAYTGLPDADGLEDYTYYIQAATLVLEHGTEDDQDGNGEDNGLPGEPEWTVVAEYDFADGVGPWEGRGSAQVELTDEAHYGDGALLTTGRSANWHGPQLPFSAIEGFENNGTLRFTLQVKLPEGAAGTDTLGASLEVPGGSNEYPWVSGRESVGSQEWVELSGEFETEAAAPSAFYVEAEGADTELIIDSVVIEHLPGEDHGGGGDIADSPESLSHDFEDGQLGPWQPRYTEHEDHTVEVTDAESFGGSYSAAVTDRVHQGQGIGAEATEALAPGQQYDLTAWVKFAEGEETDDLWFSAASTTGGSTSYSTLGQFSGLSNSEWVQIEQRFTAPSADELFIYFETAYTSGEAGNTSTFYIDDIEVSRVEAAFDPDLHDPPLKDTVDFPLGVAIDERETTGTASAVVNHHFDRLTAENHMKPEAWYAGEGVETFRMHPQTEAILDYAVENDLDVYGHVLVWHSQTPDWFFEVGSPAQMRERMDFHIRSVAEAIYEQYGAFGSETNPVVAWDVVNEVIDDGAAPSRNGMRDSNWFRAYGGDESYVDDAFHFAEQYFNGEFAAEGADRPVALYINDYNTELAGKRERMIGLTERLLERGAPVDGFAHQFHLNLSMPIDNLRQAFNDVEAALPGIPQLVTELDITIGENPTEGLLIDQAYHYRDAFELFRQWSAQHQLDSVAVWGLNDGRSWRAAQLPLIFNDDFSPKPAYTGIIGGELPPRENRAVVFAHDDDAATADPEEYWSRLPLHTTEQGESAFQMYWAEEGLVFSVDSEADSVTVEHQGQSYELSPDGVSIAEIGGLSQGESFTIDLHAGDDSWRNGNLTLVEALSYHEAPEAAQAPELNAELTQEWEQAPALVTETEIETGARQGATAEVYTLWEGETLHLLADVTDPDVDVSASDPWVQDSVEFFLDLGNERNGPYRTASRQGHHLLSEQFDFQFRISAENQVSFGSGDEQFQAEQLQSATSITEDGYIVQAAIDLREHGGAGSVHGFDVQVNDSHEGARLVTSWADPTGNGYQNTERWGALRLVTEAGEAPGEEIWPPDPDELNDENRGPVEILTDPAVEGEDIEAFIGESSAGEEVRAWLFSGPADLGSATADADAVITVTLPSDSAGEHRFAVYTPEGELLGWTELTVVAADDDAAPSPSPSPAPTETPTGSPAPEEDDTGGAGQDSAGEDTEDEEDGGGLAATGATIGAVLLAALLLLGTGAVILHHHRRRAGSV</sequence>
<feature type="signal peptide" evidence="10">
    <location>
        <begin position="1"/>
        <end position="27"/>
    </location>
</feature>
<dbReference type="InterPro" id="IPR006311">
    <property type="entry name" value="TAT_signal"/>
</dbReference>
<comment type="caution">
    <text evidence="12">The sequence shown here is derived from an EMBL/GenBank/DDBJ whole genome shotgun (WGS) entry which is preliminary data.</text>
</comment>
<dbReference type="InterPro" id="IPR010502">
    <property type="entry name" value="Carb-bd_dom_fam9"/>
</dbReference>
<evidence type="ECO:0000256" key="5">
    <source>
        <dbReference type="ARBA" id="ARBA00023295"/>
    </source>
</evidence>
<keyword evidence="13" id="KW-1185">Reference proteome</keyword>
<evidence type="ECO:0000256" key="3">
    <source>
        <dbReference type="ARBA" id="ARBA00022801"/>
    </source>
</evidence>
<comment type="similarity">
    <text evidence="1 7">Belongs to the glycosyl hydrolase 10 (cellulase F) family.</text>
</comment>
<dbReference type="PROSITE" id="PS51760">
    <property type="entry name" value="GH10_2"/>
    <property type="match status" value="1"/>
</dbReference>
<accession>A0A7K1UHH1</accession>
<dbReference type="SMART" id="SM00633">
    <property type="entry name" value="Glyco_10"/>
    <property type="match status" value="1"/>
</dbReference>
<dbReference type="GO" id="GO:0045493">
    <property type="term" value="P:xylan catabolic process"/>
    <property type="evidence" value="ECO:0007669"/>
    <property type="project" value="UniProtKB-KW"/>
</dbReference>
<feature type="compositionally biased region" description="Acidic residues" evidence="8">
    <location>
        <begin position="1333"/>
        <end position="1343"/>
    </location>
</feature>
<dbReference type="InterPro" id="IPR001000">
    <property type="entry name" value="GH10_dom"/>
</dbReference>
<keyword evidence="6 7" id="KW-0624">Polysaccharide degradation</keyword>
<proteinExistence type="inferred from homology"/>
<evidence type="ECO:0000256" key="7">
    <source>
        <dbReference type="RuleBase" id="RU361174"/>
    </source>
</evidence>
<dbReference type="OrthoDB" id="9763050at2"/>
<dbReference type="Pfam" id="PF06452">
    <property type="entry name" value="CBM9_1"/>
    <property type="match status" value="1"/>
</dbReference>
<organism evidence="12 13">
    <name type="scientific">Nesterenkonia alkaliphila</name>
    <dbReference type="NCBI Taxonomy" id="1463631"/>
    <lineage>
        <taxon>Bacteria</taxon>
        <taxon>Bacillati</taxon>
        <taxon>Actinomycetota</taxon>
        <taxon>Actinomycetes</taxon>
        <taxon>Micrococcales</taxon>
        <taxon>Micrococcaceae</taxon>
        <taxon>Nesterenkonia</taxon>
    </lineage>
</organism>
<evidence type="ECO:0000256" key="6">
    <source>
        <dbReference type="ARBA" id="ARBA00023326"/>
    </source>
</evidence>
<dbReference type="Gene3D" id="2.60.40.1190">
    <property type="match status" value="1"/>
</dbReference>
<dbReference type="Gene3D" id="2.60.120.260">
    <property type="entry name" value="Galactose-binding domain-like"/>
    <property type="match status" value="3"/>
</dbReference>
<keyword evidence="4 7" id="KW-0119">Carbohydrate metabolism</keyword>
<dbReference type="InterPro" id="IPR044846">
    <property type="entry name" value="GH10"/>
</dbReference>
<keyword evidence="9" id="KW-0812">Transmembrane</keyword>
<dbReference type="Gene3D" id="3.20.20.80">
    <property type="entry name" value="Glycosidases"/>
    <property type="match status" value="1"/>
</dbReference>
<feature type="region of interest" description="Disordered" evidence="8">
    <location>
        <begin position="1298"/>
        <end position="1347"/>
    </location>
</feature>
<evidence type="ECO:0000256" key="2">
    <source>
        <dbReference type="ARBA" id="ARBA00022737"/>
    </source>
</evidence>
<evidence type="ECO:0000256" key="1">
    <source>
        <dbReference type="ARBA" id="ARBA00007495"/>
    </source>
</evidence>